<dbReference type="EMBL" id="SPLM01000041">
    <property type="protein sequence ID" value="TMW64180.1"/>
    <property type="molecule type" value="Genomic_DNA"/>
</dbReference>
<evidence type="ECO:0000313" key="3">
    <source>
        <dbReference type="Proteomes" id="UP000794436"/>
    </source>
</evidence>
<name>A0A8K1CJ45_PYTOL</name>
<feature type="region of interest" description="Disordered" evidence="1">
    <location>
        <begin position="33"/>
        <end position="66"/>
    </location>
</feature>
<evidence type="ECO:0000313" key="2">
    <source>
        <dbReference type="EMBL" id="TMW64180.1"/>
    </source>
</evidence>
<gene>
    <name evidence="2" type="ORF">Poli38472_014297</name>
</gene>
<proteinExistence type="predicted"/>
<dbReference type="Proteomes" id="UP000794436">
    <property type="component" value="Unassembled WGS sequence"/>
</dbReference>
<dbReference type="OrthoDB" id="73862at2759"/>
<sequence>MASTSSSASFGADDDELMLIPRAPQVAFRMHILLNPMEENEQEPEDDQQPQQQQPAKIPKKRGRKAFLPKMNNSERGKYYRAKRKAYSSVLAGDVEDLRATIRRLTEMRQIYHELAVSPRATSSGSLVKLVREYFVQFRHGVQLSPARRNMMLQDVETSTVNQLAFMRATMDPEVSFGEFKGIEVVMDQWERYSKFHAFLQFELLELKLTENETGYIVETSGQLRTRYGRTTIENVFPHVVGNEPLIQRLIGKEVVYPCRNHFYFAPDGRVLRYDVEADFPEALMKAAGSIQDAAVLLGEALIREQHMLGRLSADEMAILERKRVIESPRDVTEGHMDVDFLLNEQ</sequence>
<keyword evidence="3" id="KW-1185">Reference proteome</keyword>
<feature type="compositionally biased region" description="Acidic residues" evidence="1">
    <location>
        <begin position="38"/>
        <end position="48"/>
    </location>
</feature>
<reference evidence="2" key="1">
    <citation type="submission" date="2019-03" db="EMBL/GenBank/DDBJ databases">
        <title>Long read genome sequence of the mycoparasitic Pythium oligandrum ATCC 38472 isolated from sugarbeet rhizosphere.</title>
        <authorList>
            <person name="Gaulin E."/>
        </authorList>
    </citation>
    <scope>NUCLEOTIDE SEQUENCE</scope>
    <source>
        <strain evidence="2">ATCC 38472_TT</strain>
    </source>
</reference>
<dbReference type="AlphaFoldDB" id="A0A8K1CJ45"/>
<organism evidence="2 3">
    <name type="scientific">Pythium oligandrum</name>
    <name type="common">Mycoparasitic fungus</name>
    <dbReference type="NCBI Taxonomy" id="41045"/>
    <lineage>
        <taxon>Eukaryota</taxon>
        <taxon>Sar</taxon>
        <taxon>Stramenopiles</taxon>
        <taxon>Oomycota</taxon>
        <taxon>Peronosporomycetes</taxon>
        <taxon>Pythiales</taxon>
        <taxon>Pythiaceae</taxon>
        <taxon>Pythium</taxon>
    </lineage>
</organism>
<protein>
    <submittedName>
        <fullName evidence="2">Uncharacterized protein</fullName>
    </submittedName>
</protein>
<evidence type="ECO:0000256" key="1">
    <source>
        <dbReference type="SAM" id="MobiDB-lite"/>
    </source>
</evidence>
<accession>A0A8K1CJ45</accession>
<comment type="caution">
    <text evidence="2">The sequence shown here is derived from an EMBL/GenBank/DDBJ whole genome shotgun (WGS) entry which is preliminary data.</text>
</comment>